<dbReference type="Proteomes" id="UP001055784">
    <property type="component" value="Chromosome"/>
</dbReference>
<evidence type="ECO:0000256" key="2">
    <source>
        <dbReference type="ARBA" id="ARBA00005189"/>
    </source>
</evidence>
<keyword evidence="7" id="KW-0865">Zymogen</keyword>
<keyword evidence="4" id="KW-0444">Lipid biosynthesis</keyword>
<keyword evidence="10" id="KW-1208">Phospholipid metabolism</keyword>
<evidence type="ECO:0000313" key="14">
    <source>
        <dbReference type="Proteomes" id="UP001055784"/>
    </source>
</evidence>
<evidence type="ECO:0000256" key="10">
    <source>
        <dbReference type="ARBA" id="ARBA00023264"/>
    </source>
</evidence>
<reference evidence="13" key="1">
    <citation type="submission" date="2022-11" db="EMBL/GenBank/DDBJ databases">
        <authorList>
            <person name="Vasilchenko N.G."/>
            <person name="Prazdnova E.V."/>
            <person name="Gorovtsov A.V."/>
            <person name="Chistyakov V.A."/>
            <person name="Pak M.L."/>
        </authorList>
    </citation>
    <scope>NUCLEOTIDE SEQUENCE</scope>
    <source>
        <strain evidence="13">R 4.5</strain>
    </source>
</reference>
<sequence length="270" mass="30676">MAKQWLRLMTELSSRKWVCRIVGSFAQSGASRLFIPTFIRTYQIQTHEAEQEWKEYRSLNAYFTRKLKAGMRPIDTNAEVMTSPVDARITFTGPITSGTLLNVKGQDYTLEELLNRSPRLEKYTHGYAFVLYLSPTDYHRIHAPVSGTLVEKEHLRGKVYPVNDFGLQHMRAVLSRNERQITYIAHEYGEVAVVKVGAMNVSSIKYTDDKAVSWTKGDDLAYFEFGSTVVLLTENGTFEPDPALKLGDAVKMGQRLGCFRHDPKAKVNLS</sequence>
<evidence type="ECO:0000256" key="3">
    <source>
        <dbReference type="ARBA" id="ARBA00012243"/>
    </source>
</evidence>
<name>A0AAE9L853_PAEPO</name>
<dbReference type="PANTHER" id="PTHR10067">
    <property type="entry name" value="PHOSPHATIDYLSERINE DECARBOXYLASE"/>
    <property type="match status" value="1"/>
</dbReference>
<dbReference type="Pfam" id="PF02666">
    <property type="entry name" value="PS_Dcarbxylase"/>
    <property type="match status" value="1"/>
</dbReference>
<proteinExistence type="predicted"/>
<comment type="cofactor">
    <cofactor evidence="1">
        <name>pyruvate</name>
        <dbReference type="ChEBI" id="CHEBI:15361"/>
    </cofactor>
</comment>
<keyword evidence="8" id="KW-0594">Phospholipid biosynthesis</keyword>
<comment type="pathway">
    <text evidence="2">Lipid metabolism.</text>
</comment>
<organism evidence="13 14">
    <name type="scientific">Paenibacillus polymyxa</name>
    <name type="common">Bacillus polymyxa</name>
    <dbReference type="NCBI Taxonomy" id="1406"/>
    <lineage>
        <taxon>Bacteria</taxon>
        <taxon>Bacillati</taxon>
        <taxon>Bacillota</taxon>
        <taxon>Bacilli</taxon>
        <taxon>Bacillales</taxon>
        <taxon>Paenibacillaceae</taxon>
        <taxon>Paenibacillus</taxon>
    </lineage>
</organism>
<dbReference type="InterPro" id="IPR033177">
    <property type="entry name" value="PSD-B"/>
</dbReference>
<dbReference type="GO" id="GO:0006646">
    <property type="term" value="P:phosphatidylethanolamine biosynthetic process"/>
    <property type="evidence" value="ECO:0007669"/>
    <property type="project" value="TreeGrafter"/>
</dbReference>
<evidence type="ECO:0000256" key="9">
    <source>
        <dbReference type="ARBA" id="ARBA00023239"/>
    </source>
</evidence>
<comment type="pathway">
    <text evidence="12">Phospholipid metabolism; phosphatidylethanolamine biosynthesis.</text>
</comment>
<gene>
    <name evidence="13" type="primary">asd</name>
    <name evidence="13" type="ORF">MF626_004937</name>
</gene>
<evidence type="ECO:0000256" key="11">
    <source>
        <dbReference type="ARBA" id="ARBA00023317"/>
    </source>
</evidence>
<dbReference type="InterPro" id="IPR003817">
    <property type="entry name" value="PS_Dcarbxylase"/>
</dbReference>
<evidence type="ECO:0000256" key="12">
    <source>
        <dbReference type="ARBA" id="ARBA00024326"/>
    </source>
</evidence>
<evidence type="ECO:0000256" key="8">
    <source>
        <dbReference type="ARBA" id="ARBA00023209"/>
    </source>
</evidence>
<keyword evidence="6" id="KW-0443">Lipid metabolism</keyword>
<evidence type="ECO:0000256" key="4">
    <source>
        <dbReference type="ARBA" id="ARBA00022516"/>
    </source>
</evidence>
<evidence type="ECO:0000256" key="6">
    <source>
        <dbReference type="ARBA" id="ARBA00023098"/>
    </source>
</evidence>
<dbReference type="RefSeq" id="WP_235308450.1">
    <property type="nucleotide sequence ID" value="NZ_CP097770.1"/>
</dbReference>
<evidence type="ECO:0000256" key="5">
    <source>
        <dbReference type="ARBA" id="ARBA00022793"/>
    </source>
</evidence>
<dbReference type="GO" id="GO:0004609">
    <property type="term" value="F:phosphatidylserine decarboxylase activity"/>
    <property type="evidence" value="ECO:0007669"/>
    <property type="project" value="UniProtKB-EC"/>
</dbReference>
<protein>
    <recommendedName>
        <fullName evidence="3">phosphatidylserine decarboxylase</fullName>
        <ecNumber evidence="3">4.1.1.65</ecNumber>
    </recommendedName>
</protein>
<keyword evidence="11" id="KW-0670">Pyruvate</keyword>
<keyword evidence="5" id="KW-0210">Decarboxylase</keyword>
<dbReference type="PANTHER" id="PTHR10067:SF6">
    <property type="entry name" value="PHOSPHATIDYLSERINE DECARBOXYLASE PROENZYME, MITOCHONDRIAL"/>
    <property type="match status" value="1"/>
</dbReference>
<evidence type="ECO:0000313" key="13">
    <source>
        <dbReference type="EMBL" id="URJ50465.1"/>
    </source>
</evidence>
<keyword evidence="9 13" id="KW-0456">Lyase</keyword>
<evidence type="ECO:0000256" key="1">
    <source>
        <dbReference type="ARBA" id="ARBA00001928"/>
    </source>
</evidence>
<dbReference type="EMBL" id="CP097770">
    <property type="protein sequence ID" value="URJ50465.1"/>
    <property type="molecule type" value="Genomic_DNA"/>
</dbReference>
<accession>A0AAE9L853</accession>
<dbReference type="AlphaFoldDB" id="A0AAE9L853"/>
<dbReference type="NCBIfam" id="TIGR00163">
    <property type="entry name" value="PS_decarb"/>
    <property type="match status" value="1"/>
</dbReference>
<dbReference type="EC" id="4.1.1.65" evidence="3"/>
<evidence type="ECO:0000256" key="7">
    <source>
        <dbReference type="ARBA" id="ARBA00023145"/>
    </source>
</evidence>